<dbReference type="Gene3D" id="2.130.10.10">
    <property type="entry name" value="YVTN repeat-like/Quinoprotein amine dehydrogenase"/>
    <property type="match status" value="1"/>
</dbReference>
<dbReference type="Proteomes" id="UP001321580">
    <property type="component" value="Unassembled WGS sequence"/>
</dbReference>
<evidence type="ECO:0008006" key="3">
    <source>
        <dbReference type="Google" id="ProtNLM"/>
    </source>
</evidence>
<dbReference type="SUPFAM" id="SSF50969">
    <property type="entry name" value="YVTN repeat-like/Quinoprotein amine dehydrogenase"/>
    <property type="match status" value="1"/>
</dbReference>
<sequence length="370" mass="40429">MAALLLAGAIAALLSCGMTYRNTRSASAGFTQNFVDLNRRMDDSATAVAYDAHLHVLAVGRDSGRLELWDTRKTDSRIARQAHTIRIDHIAIGREDGIVLTASAGATVMNLDPAGMPKVWDARSGELLIALPGEWLGGPVAASPVKGYYLIASADALRLYGHARRAVVGEELRFEGSVTALGSDRKSGLIAVGTSSGELALLKLASTADGARLQIVSRTTTYGMEPRTDVLAVMLRDEGRSLVTVNWLPKRMRRDKPPIIAGQQAEIVQWNTQTWRRERTYPFTLEAVHWASYTPDEPWLVLAGNESRRGRIELIDLNGGVAWRYKANTTHPVAVLLPEIRTGVILQSGEATQIRYLDQQEANPASTTHR</sequence>
<protein>
    <recommendedName>
        <fullName evidence="3">WD40 repeat domain-containing protein</fullName>
    </recommendedName>
</protein>
<dbReference type="EMBL" id="JASGBI010000001">
    <property type="protein sequence ID" value="MDI9239917.1"/>
    <property type="molecule type" value="Genomic_DNA"/>
</dbReference>
<dbReference type="RefSeq" id="WP_283213280.1">
    <property type="nucleotide sequence ID" value="NZ_JASGBI010000001.1"/>
</dbReference>
<comment type="caution">
    <text evidence="1">The sequence shown here is derived from an EMBL/GenBank/DDBJ whole genome shotgun (WGS) entry which is preliminary data.</text>
</comment>
<accession>A0ABT6XIC9</accession>
<dbReference type="InterPro" id="IPR011044">
    <property type="entry name" value="Quino_amine_DH_bsu"/>
</dbReference>
<reference evidence="1 2" key="1">
    <citation type="submission" date="2023-05" db="EMBL/GenBank/DDBJ databases">
        <title>Lysobacter sp. strain LF1 Genome sequencing and assembly.</title>
        <authorList>
            <person name="Jung Y."/>
        </authorList>
    </citation>
    <scope>NUCLEOTIDE SEQUENCE [LARGE SCALE GENOMIC DNA]</scope>
    <source>
        <strain evidence="1 2">LF1</strain>
    </source>
</reference>
<organism evidence="1 2">
    <name type="scientific">Lysobacter stagni</name>
    <dbReference type="NCBI Taxonomy" id="3045172"/>
    <lineage>
        <taxon>Bacteria</taxon>
        <taxon>Pseudomonadati</taxon>
        <taxon>Pseudomonadota</taxon>
        <taxon>Gammaproteobacteria</taxon>
        <taxon>Lysobacterales</taxon>
        <taxon>Lysobacteraceae</taxon>
        <taxon>Lysobacter</taxon>
    </lineage>
</organism>
<name>A0ABT6XIC9_9GAMM</name>
<proteinExistence type="predicted"/>
<dbReference type="InterPro" id="IPR015943">
    <property type="entry name" value="WD40/YVTN_repeat-like_dom_sf"/>
</dbReference>
<keyword evidence="2" id="KW-1185">Reference proteome</keyword>
<gene>
    <name evidence="1" type="ORF">QLQ15_13475</name>
</gene>
<evidence type="ECO:0000313" key="2">
    <source>
        <dbReference type="Proteomes" id="UP001321580"/>
    </source>
</evidence>
<evidence type="ECO:0000313" key="1">
    <source>
        <dbReference type="EMBL" id="MDI9239917.1"/>
    </source>
</evidence>